<evidence type="ECO:0000313" key="4">
    <source>
        <dbReference type="Proteomes" id="UP000187172"/>
    </source>
</evidence>
<gene>
    <name evidence="3" type="ORF">BK138_05920</name>
</gene>
<dbReference type="RefSeq" id="WP_076167242.1">
    <property type="nucleotide sequence ID" value="NZ_MRTP01000001.1"/>
</dbReference>
<evidence type="ECO:0000259" key="2">
    <source>
        <dbReference type="Pfam" id="PF08327"/>
    </source>
</evidence>
<comment type="similarity">
    <text evidence="1">Belongs to the AHA1 family.</text>
</comment>
<feature type="domain" description="Activator of Hsp90 ATPase homologue 1/2-like C-terminal" evidence="2">
    <location>
        <begin position="20"/>
        <end position="144"/>
    </location>
</feature>
<reference evidence="3 4" key="1">
    <citation type="submission" date="2016-11" db="EMBL/GenBank/DDBJ databases">
        <title>Paenibacillus species isolates.</title>
        <authorList>
            <person name="Beno S.M."/>
        </authorList>
    </citation>
    <scope>NUCLEOTIDE SEQUENCE [LARGE SCALE GENOMIC DNA]</scope>
    <source>
        <strain evidence="3 4">FSL R5-0378</strain>
    </source>
</reference>
<dbReference type="InterPro" id="IPR023393">
    <property type="entry name" value="START-like_dom_sf"/>
</dbReference>
<dbReference type="Pfam" id="PF08327">
    <property type="entry name" value="AHSA1"/>
    <property type="match status" value="1"/>
</dbReference>
<dbReference type="EMBL" id="MRTP01000001">
    <property type="protein sequence ID" value="OMF58098.1"/>
    <property type="molecule type" value="Genomic_DNA"/>
</dbReference>
<dbReference type="STRING" id="297318.BK138_05920"/>
<accession>A0A1R1F1W6</accession>
<evidence type="ECO:0000256" key="1">
    <source>
        <dbReference type="ARBA" id="ARBA00006817"/>
    </source>
</evidence>
<dbReference type="InterPro" id="IPR013538">
    <property type="entry name" value="ASHA1/2-like_C"/>
</dbReference>
<dbReference type="AlphaFoldDB" id="A0A1R1F1W6"/>
<organism evidence="3 4">
    <name type="scientific">Paenibacillus rhizosphaerae</name>
    <dbReference type="NCBI Taxonomy" id="297318"/>
    <lineage>
        <taxon>Bacteria</taxon>
        <taxon>Bacillati</taxon>
        <taxon>Bacillota</taxon>
        <taxon>Bacilli</taxon>
        <taxon>Bacillales</taxon>
        <taxon>Paenibacillaceae</taxon>
        <taxon>Paenibacillus</taxon>
    </lineage>
</organism>
<sequence length="146" mass="16226">MNNERSVIHETFVIERKYQAAPAKVFSAWSDPELKSAWFPKADSFEFKVGGREVNAGGPPDGPVFTFDAVYQEIAENERIVYTYTLDQGGSRMSISVVSVQFQASGQGTRLIYTEHGAFLDGLDTVSMREHGTRIMLDKLGEVVAE</sequence>
<evidence type="ECO:0000313" key="3">
    <source>
        <dbReference type="EMBL" id="OMF58098.1"/>
    </source>
</evidence>
<dbReference type="Gene3D" id="3.30.530.20">
    <property type="match status" value="1"/>
</dbReference>
<dbReference type="CDD" id="cd08900">
    <property type="entry name" value="SRPBCC_CalC_Aha1-like_7"/>
    <property type="match status" value="1"/>
</dbReference>
<protein>
    <submittedName>
        <fullName evidence="3">Polyketide cyclase</fullName>
    </submittedName>
</protein>
<dbReference type="SUPFAM" id="SSF55961">
    <property type="entry name" value="Bet v1-like"/>
    <property type="match status" value="1"/>
</dbReference>
<keyword evidence="4" id="KW-1185">Reference proteome</keyword>
<proteinExistence type="inferred from homology"/>
<name>A0A1R1F1W6_9BACL</name>
<dbReference type="Proteomes" id="UP000187172">
    <property type="component" value="Unassembled WGS sequence"/>
</dbReference>
<comment type="caution">
    <text evidence="3">The sequence shown here is derived from an EMBL/GenBank/DDBJ whole genome shotgun (WGS) entry which is preliminary data.</text>
</comment>